<name>A0ACA8AXC2_9BURK</name>
<dbReference type="Proteomes" id="UP000179860">
    <property type="component" value="Plasmid pl2WSM5005"/>
</dbReference>
<reference evidence="1" key="2">
    <citation type="submission" date="2021-06" db="EMBL/GenBank/DDBJ databases">
        <authorList>
            <person name="Rogers T.H."/>
            <person name="Ramsay J.P."/>
            <person name="Wang P."/>
            <person name="Terpolilli J."/>
        </authorList>
    </citation>
    <scope>NUCLEOTIDE SEQUENCE</scope>
    <source>
        <strain evidence="1">WSM5005</strain>
        <plasmid evidence="1">pl2WSM5005</plasmid>
    </source>
</reference>
<dbReference type="EMBL" id="CP017565">
    <property type="protein sequence ID" value="APA90355.2"/>
    <property type="molecule type" value="Genomic_DNA"/>
</dbReference>
<evidence type="ECO:0000313" key="1">
    <source>
        <dbReference type="EMBL" id="APA90355.2"/>
    </source>
</evidence>
<accession>A0ACA8AXC2</accession>
<evidence type="ECO:0000313" key="2">
    <source>
        <dbReference type="Proteomes" id="UP000179860"/>
    </source>
</evidence>
<sequence>MAIAPLRCHTRSLKNARHLQQHAPELFAIDADLEGFGTGVPIPLLRALHRIHPDAPALRRHKAIAEVLRAHPFPTVRPPKRDALFSGTVHLAQITFNTSGGSKVVSTADMNQIVAYAKHAIVPIQEYCSLYGQNEAAISSTLLTKTVSLNGTSFNNDDLKGWVNSLKSNNGLGDDSCIFVVVPSGVSAKDVSGNAGYHDKADIPYIVAGVFSTGLTLADTADVYAMVVSHEIAEMIVDPAAGGGDPEVCDPCDLNCKNLTRIYFDASDNFVGFNQATPPGGFTFAYYICAIVKPAGAADCPASGANCGYAPLDQACTLIVDKSTYGEDEVRVQLPGTAQYPNAYWVALDGFTGAELGFNSFADLFKPTPTPAPVITITADPLLNPTLTGPQISAINVNLPTVGRFTAPVIPADPTFSSVTQLFLYPYTISFASDAAFEQLGLDQSVTLTLTATFSVGSITRNDSAALVLTKGENPFLTNVNPAVPTQPAWLSFDLRFFKVAVPNGGTASRFGATMTTNAADATTFIASVIQNLTTNDGNVSGDSFDNLEQDEKRSALEFLQKDDDGNFVFNFAVARVRLLGKTPGVQATNVRVFFRLLNAQTTLTDFDPNTTYRTASDGALNGHKIALLGVRDNEYVTVPCFASPRVNLASPADMSTQNDPPNAKNIVVNPGVEVDTFYGCWIDVNQPQQSFLPAAPPGGNPDGGWNGIALSSINQVITRAPHQCLVAEISYDDTPIPIGADAGKSDKLAQRNIAWIHGPNPGLIESRRMPHPVEIKPSAPGADSPDELMIFWGNTPAGSFASLYLPAVSATEVVGLAGQLYASHRLSVDDAHTIGFPAEGVTFVPLPEGTAANAGLLTVELPPGIEKGDAYTIQVRQITDAELEPPPIIARGARLAARGKNTIDWRRTSGQFQFNVVIRTREQLLYREERLLAWLKWISQSISAVSRWRPVWDRYLALIGGRVDGFGGDPNTVLPSPTGTVPKPPAHHPPHHPPHEVPCPTEERTAHTGKVSGLVYDRFGDFEGFVLLDLCGVEHRYHAREHAVERIVRSAWTERSVITVFSPRHDPQEPAAIVVQSAPEPFQH</sequence>
<gene>
    <name evidence="1" type="ORF">BJG93_32665</name>
</gene>
<keyword evidence="1" id="KW-0614">Plasmid</keyword>
<geneLocation type="plasmid" evidence="1 2">
    <name>pl2WSM5005</name>
</geneLocation>
<organism evidence="1 2">
    <name type="scientific">Paraburkholderia sprentiae WSM5005</name>
    <dbReference type="NCBI Taxonomy" id="754502"/>
    <lineage>
        <taxon>Bacteria</taxon>
        <taxon>Pseudomonadati</taxon>
        <taxon>Pseudomonadota</taxon>
        <taxon>Betaproteobacteria</taxon>
        <taxon>Burkholderiales</taxon>
        <taxon>Burkholderiaceae</taxon>
        <taxon>Paraburkholderia</taxon>
    </lineage>
</organism>
<reference evidence="1" key="1">
    <citation type="submission" date="2016-09" db="EMBL/GenBank/DDBJ databases">
        <title>The Complete Genome of Burkholderia sprentiae wsm5005.</title>
        <authorList>
            <person name="De Meyer S."/>
            <person name="Wang P."/>
            <person name="Terpolilli J."/>
        </authorList>
    </citation>
    <scope>NUCLEOTIDE SEQUENCE</scope>
    <source>
        <strain evidence="1">WSM5005</strain>
        <plasmid evidence="1">pl2WSM5005</plasmid>
    </source>
</reference>
<keyword evidence="2" id="KW-1185">Reference proteome</keyword>
<proteinExistence type="predicted"/>
<protein>
    <submittedName>
        <fullName evidence="1">Uncharacterized protein</fullName>
    </submittedName>
</protein>